<dbReference type="PANTHER" id="PTHR43540:SF15">
    <property type="entry name" value="BLR5631 PROTEIN"/>
    <property type="match status" value="1"/>
</dbReference>
<gene>
    <name evidence="3" type="ORF">AKN88_08770</name>
</gene>
<dbReference type="SUPFAM" id="SSF52499">
    <property type="entry name" value="Isochorismatase-like hydrolases"/>
    <property type="match status" value="1"/>
</dbReference>
<dbReference type="PANTHER" id="PTHR43540">
    <property type="entry name" value="PEROXYUREIDOACRYLATE/UREIDOACRYLATE AMIDOHYDROLASE-RELATED"/>
    <property type="match status" value="1"/>
</dbReference>
<dbReference type="GO" id="GO:0016787">
    <property type="term" value="F:hydrolase activity"/>
    <property type="evidence" value="ECO:0007669"/>
    <property type="project" value="UniProtKB-KW"/>
</dbReference>
<dbReference type="STRING" id="1697053.AKN87_11250"/>
<dbReference type="InterPro" id="IPR036380">
    <property type="entry name" value="Isochorismatase-like_sf"/>
</dbReference>
<feature type="domain" description="Isochorismatase-like" evidence="2">
    <location>
        <begin position="26"/>
        <end position="193"/>
    </location>
</feature>
<keyword evidence="4" id="KW-1185">Reference proteome</keyword>
<sequence length="201" mass="21710">MSTQQLPTLFQLTGSEHGPANWQEAVLIIIDAQNEYRIGDMRLPNVEPATTQISLLLAKARAEQTPVIHIRHMGVVGYLFDPEGPRGQIFDELAPLVGEVVIDKPLPNAFAQSNLHNVIKNTQRSALIVCGFMTHMCVSATVRAAKDLGYRSTVVAAACATRPLPGVDQQVVDAEALHNMELAALADFFACVVPTAEELGA</sequence>
<dbReference type="Proteomes" id="UP000063953">
    <property type="component" value="Chromosome"/>
</dbReference>
<proteinExistence type="predicted"/>
<evidence type="ECO:0000313" key="3">
    <source>
        <dbReference type="EMBL" id="AKX60009.1"/>
    </source>
</evidence>
<dbReference type="PATRIC" id="fig|1698449.3.peg.1762"/>
<dbReference type="CDD" id="cd01014">
    <property type="entry name" value="nicotinamidase_related"/>
    <property type="match status" value="1"/>
</dbReference>
<evidence type="ECO:0000259" key="2">
    <source>
        <dbReference type="Pfam" id="PF00857"/>
    </source>
</evidence>
<dbReference type="RefSeq" id="WP_053101228.1">
    <property type="nucleotide sequence ID" value="NZ_CP012365.1"/>
</dbReference>
<dbReference type="InterPro" id="IPR000868">
    <property type="entry name" value="Isochorismatase-like_dom"/>
</dbReference>
<dbReference type="Pfam" id="PF00857">
    <property type="entry name" value="Isochorismatase"/>
    <property type="match status" value="1"/>
</dbReference>
<dbReference type="Gene3D" id="3.40.50.850">
    <property type="entry name" value="Isochorismatase-like"/>
    <property type="match status" value="1"/>
</dbReference>
<evidence type="ECO:0000256" key="1">
    <source>
        <dbReference type="ARBA" id="ARBA00022801"/>
    </source>
</evidence>
<accession>A0A0K1XFH6</accession>
<dbReference type="InterPro" id="IPR050272">
    <property type="entry name" value="Isochorismatase-like_hydrls"/>
</dbReference>
<organism evidence="3 4">
    <name type="scientific">Thiopseudomonas alkaliphila</name>
    <dbReference type="NCBI Taxonomy" id="1697053"/>
    <lineage>
        <taxon>Bacteria</taxon>
        <taxon>Pseudomonadati</taxon>
        <taxon>Pseudomonadota</taxon>
        <taxon>Gammaproteobacteria</taxon>
        <taxon>Pseudomonadales</taxon>
        <taxon>Pseudomonadaceae</taxon>
        <taxon>Thiopseudomonas</taxon>
    </lineage>
</organism>
<keyword evidence="1" id="KW-0378">Hydrolase</keyword>
<dbReference type="AlphaFoldDB" id="A0A0K1XFH6"/>
<reference evidence="3 4" key="1">
    <citation type="journal article" date="2015" name="Genome Announc.">
        <title>Genome Sequences of Oblitimonas alkaliphila gen. nov. sp. nov. (Proposed), a Novel Bacterium of the Pseudomonadaceae Family.</title>
        <authorList>
            <person name="Lauer A.C."/>
            <person name="Nicholson A.C."/>
            <person name="Humrighouse B.W."/>
            <person name="Emery B."/>
            <person name="Drobish A."/>
            <person name="Juieng P."/>
            <person name="Loparev V."/>
            <person name="McQuiston J.R."/>
        </authorList>
    </citation>
    <scope>NUCLEOTIDE SEQUENCE [LARGE SCALE GENOMIC DNA]</scope>
    <source>
        <strain evidence="3 4">E5571</strain>
    </source>
</reference>
<dbReference type="EMBL" id="CP012365">
    <property type="protein sequence ID" value="AKX60009.1"/>
    <property type="molecule type" value="Genomic_DNA"/>
</dbReference>
<protein>
    <submittedName>
        <fullName evidence="3">Isochorismatase</fullName>
    </submittedName>
</protein>
<evidence type="ECO:0000313" key="4">
    <source>
        <dbReference type="Proteomes" id="UP000063953"/>
    </source>
</evidence>
<name>A0A0K1XFH6_9GAMM</name>